<keyword evidence="3" id="KW-1185">Reference proteome</keyword>
<gene>
    <name evidence="2" type="ORF">BU16DRAFT_159250</name>
</gene>
<sequence length="736" mass="84147">MLCDKCINIHFKRIEECDLIREEPDRLLGTDSVNIFHCVFYFHHRNRHDLEKSADRGCHFCGMLWGRLLGGDGNGLVSNYRFARGEVILRRSIVEKWIDDKSGTGLHGWNIGDWIYIQCEEQNFTTTNSETYSGPVAVMLEALTSCRDIESFGPSTGVAPTLLDDHELQNISSELIPSQDSSIYSPWLDLSTASPASMALASVWLRNCLENHLPCSNAQGEGTLPRRIIDISSPQHPFLDDGNSRKGSYLTLSYKWGESHRYVTTTETEGKHRKEVPLKELPWTFKEAIHVADSLGFRWIWIDALCILQDSKEDQRREIGLMDQIFRWSTLTLYAAAGNNADAGISVNRDPRCVKPCCLPLKTTLDGKTASGKSYTMLDSGRADTPLFDRGWVLQEEVLAPRGLIFGERELEWRCLCGNSSESRPIYKHRVERWQDLGNEQYKKWRSYSSGKDGFDTLRMWLHEKDPVPDRTPWQRDNQFDLWYTLVKEYSQRSLTYPSDVLPALSGLANALAKTHGCTYVAGLWKEDLQIGLIWYVSGRRYYYQPPLKDHPDDGNMTLPSWSWASQWGKAISFRNWQNNNTQVVPDGMQLYSGFPYIRPLREGSVNATKSLIVTARVRTAVVYQTTNIEYNDREDACWIAGIKDPVSGDEIGQIALDSDPSQVPVRLVYCLLCTVREKYGEWHLTGVGLVPTDESFEEFTRVGLAFVRKKGWFGHLDMGFERSRDSRYLRTVRMV</sequence>
<name>A0A6A6QEP4_9PEZI</name>
<protein>
    <submittedName>
        <fullName evidence="2">HET-domain-containing protein</fullName>
    </submittedName>
</protein>
<accession>A0A6A6QEP4</accession>
<proteinExistence type="predicted"/>
<feature type="domain" description="Heterokaryon incompatibility" evidence="1">
    <location>
        <begin position="249"/>
        <end position="396"/>
    </location>
</feature>
<reference evidence="2" key="1">
    <citation type="journal article" date="2020" name="Stud. Mycol.">
        <title>101 Dothideomycetes genomes: a test case for predicting lifestyles and emergence of pathogens.</title>
        <authorList>
            <person name="Haridas S."/>
            <person name="Albert R."/>
            <person name="Binder M."/>
            <person name="Bloem J."/>
            <person name="Labutti K."/>
            <person name="Salamov A."/>
            <person name="Andreopoulos B."/>
            <person name="Baker S."/>
            <person name="Barry K."/>
            <person name="Bills G."/>
            <person name="Bluhm B."/>
            <person name="Cannon C."/>
            <person name="Castanera R."/>
            <person name="Culley D."/>
            <person name="Daum C."/>
            <person name="Ezra D."/>
            <person name="Gonzalez J."/>
            <person name="Henrissat B."/>
            <person name="Kuo A."/>
            <person name="Liang C."/>
            <person name="Lipzen A."/>
            <person name="Lutzoni F."/>
            <person name="Magnuson J."/>
            <person name="Mondo S."/>
            <person name="Nolan M."/>
            <person name="Ohm R."/>
            <person name="Pangilinan J."/>
            <person name="Park H.-J."/>
            <person name="Ramirez L."/>
            <person name="Alfaro M."/>
            <person name="Sun H."/>
            <person name="Tritt A."/>
            <person name="Yoshinaga Y."/>
            <person name="Zwiers L.-H."/>
            <person name="Turgeon B."/>
            <person name="Goodwin S."/>
            <person name="Spatafora J."/>
            <person name="Crous P."/>
            <person name="Grigoriev I."/>
        </authorList>
    </citation>
    <scope>NUCLEOTIDE SEQUENCE</scope>
    <source>
        <strain evidence="2">CBS 269.34</strain>
    </source>
</reference>
<dbReference type="AlphaFoldDB" id="A0A6A6QEP4"/>
<dbReference type="PANTHER" id="PTHR33112:SF16">
    <property type="entry name" value="HETEROKARYON INCOMPATIBILITY DOMAIN-CONTAINING PROTEIN"/>
    <property type="match status" value="1"/>
</dbReference>
<dbReference type="Proteomes" id="UP000799750">
    <property type="component" value="Unassembled WGS sequence"/>
</dbReference>
<dbReference type="EMBL" id="MU004197">
    <property type="protein sequence ID" value="KAF2490589.1"/>
    <property type="molecule type" value="Genomic_DNA"/>
</dbReference>
<dbReference type="OrthoDB" id="3940373at2759"/>
<dbReference type="InterPro" id="IPR010730">
    <property type="entry name" value="HET"/>
</dbReference>
<dbReference type="PANTHER" id="PTHR33112">
    <property type="entry name" value="DOMAIN PROTEIN, PUTATIVE-RELATED"/>
    <property type="match status" value="1"/>
</dbReference>
<evidence type="ECO:0000313" key="3">
    <source>
        <dbReference type="Proteomes" id="UP000799750"/>
    </source>
</evidence>
<evidence type="ECO:0000313" key="2">
    <source>
        <dbReference type="EMBL" id="KAF2490589.1"/>
    </source>
</evidence>
<evidence type="ECO:0000259" key="1">
    <source>
        <dbReference type="Pfam" id="PF06985"/>
    </source>
</evidence>
<dbReference type="Pfam" id="PF06985">
    <property type="entry name" value="HET"/>
    <property type="match status" value="1"/>
</dbReference>
<organism evidence="2 3">
    <name type="scientific">Lophium mytilinum</name>
    <dbReference type="NCBI Taxonomy" id="390894"/>
    <lineage>
        <taxon>Eukaryota</taxon>
        <taxon>Fungi</taxon>
        <taxon>Dikarya</taxon>
        <taxon>Ascomycota</taxon>
        <taxon>Pezizomycotina</taxon>
        <taxon>Dothideomycetes</taxon>
        <taxon>Pleosporomycetidae</taxon>
        <taxon>Mytilinidiales</taxon>
        <taxon>Mytilinidiaceae</taxon>
        <taxon>Lophium</taxon>
    </lineage>
</organism>